<feature type="signal peptide" evidence="1">
    <location>
        <begin position="1"/>
        <end position="22"/>
    </location>
</feature>
<dbReference type="NCBIfam" id="TIGR04257">
    <property type="entry name" value="nanowire_3heme"/>
    <property type="match status" value="1"/>
</dbReference>
<sequence>MRIFAAILTVLIAVVFIGSAMAVPPGKTVEYAGGGAGKVVFDGKTHADKGLKCNDCHTKLFQMKKGAKLTMAEMKEGKNCGACHNGTKAFNTTDKENCAKCHKK</sequence>
<dbReference type="PANTHER" id="PTHR39425">
    <property type="entry name" value="LIPOPROTEIN CYTOCHROME C"/>
    <property type="match status" value="1"/>
</dbReference>
<feature type="chain" id="PRO_5037048260" evidence="1">
    <location>
        <begin position="23"/>
        <end position="104"/>
    </location>
</feature>
<feature type="domain" description="Cytochrome c7-like" evidence="2">
    <location>
        <begin position="39"/>
        <end position="103"/>
    </location>
</feature>
<accession>A0A953J5U3</accession>
<keyword evidence="1" id="KW-0732">Signal</keyword>
<dbReference type="EMBL" id="JAIOIV010000072">
    <property type="protein sequence ID" value="MBZ0156218.1"/>
    <property type="molecule type" value="Genomic_DNA"/>
</dbReference>
<dbReference type="AlphaFoldDB" id="A0A953J5U3"/>
<dbReference type="Pfam" id="PF14522">
    <property type="entry name" value="Cytochrome_C7"/>
    <property type="match status" value="1"/>
</dbReference>
<protein>
    <submittedName>
        <fullName evidence="3">Cytochrome c3 family protein</fullName>
    </submittedName>
</protein>
<dbReference type="PANTHER" id="PTHR39425:SF1">
    <property type="entry name" value="CYTOCHROME C7-LIKE DOMAIN-CONTAINING PROTEIN"/>
    <property type="match status" value="1"/>
</dbReference>
<comment type="caution">
    <text evidence="3">The sequence shown here is derived from an EMBL/GenBank/DDBJ whole genome shotgun (WGS) entry which is preliminary data.</text>
</comment>
<dbReference type="Proteomes" id="UP000705867">
    <property type="component" value="Unassembled WGS sequence"/>
</dbReference>
<dbReference type="InterPro" id="IPR026352">
    <property type="entry name" value="Nanowire_3heme"/>
</dbReference>
<dbReference type="InterPro" id="IPR029467">
    <property type="entry name" value="Cyt_c7-like"/>
</dbReference>
<dbReference type="Gene3D" id="3.90.10.10">
    <property type="entry name" value="Cytochrome C3"/>
    <property type="match status" value="1"/>
</dbReference>
<evidence type="ECO:0000313" key="3">
    <source>
        <dbReference type="EMBL" id="MBZ0156218.1"/>
    </source>
</evidence>
<dbReference type="InterPro" id="IPR036280">
    <property type="entry name" value="Multihaem_cyt_sf"/>
</dbReference>
<reference evidence="3" key="1">
    <citation type="journal article" date="2021" name="bioRxiv">
        <title>Unraveling nitrogen, sulfur and carbon metabolic pathways and microbial community transcriptional responses to substrate deprivation and toxicity stresses in a bioreactor mimicking anoxic brackish coastal sediment conditions.</title>
        <authorList>
            <person name="Martins P.D."/>
            <person name="Echeveste M.J."/>
            <person name="Arshad A."/>
            <person name="Kurth J."/>
            <person name="Ouboter H."/>
            <person name="Jetten M.S.M."/>
            <person name="Welte C.U."/>
        </authorList>
    </citation>
    <scope>NUCLEOTIDE SEQUENCE</scope>
    <source>
        <strain evidence="3">MAG_39</strain>
    </source>
</reference>
<name>A0A953J5U3_9BACT</name>
<dbReference type="SUPFAM" id="SSF48695">
    <property type="entry name" value="Multiheme cytochromes"/>
    <property type="match status" value="1"/>
</dbReference>
<evidence type="ECO:0000313" key="4">
    <source>
        <dbReference type="Proteomes" id="UP000705867"/>
    </source>
</evidence>
<proteinExistence type="predicted"/>
<gene>
    <name evidence="3" type="ORF">K8I29_08425</name>
</gene>
<evidence type="ECO:0000256" key="1">
    <source>
        <dbReference type="SAM" id="SignalP"/>
    </source>
</evidence>
<reference evidence="3" key="2">
    <citation type="submission" date="2021-08" db="EMBL/GenBank/DDBJ databases">
        <authorList>
            <person name="Dalcin Martins P."/>
        </authorList>
    </citation>
    <scope>NUCLEOTIDE SEQUENCE</scope>
    <source>
        <strain evidence="3">MAG_39</strain>
    </source>
</reference>
<evidence type="ECO:0000259" key="2">
    <source>
        <dbReference type="Pfam" id="PF14522"/>
    </source>
</evidence>
<organism evidence="3 4">
    <name type="scientific">Candidatus Nitrobium versatile</name>
    <dbReference type="NCBI Taxonomy" id="2884831"/>
    <lineage>
        <taxon>Bacteria</taxon>
        <taxon>Pseudomonadati</taxon>
        <taxon>Nitrospirota</taxon>
        <taxon>Nitrospiria</taxon>
        <taxon>Nitrospirales</taxon>
        <taxon>Nitrospiraceae</taxon>
        <taxon>Candidatus Nitrobium</taxon>
    </lineage>
</organism>